<dbReference type="PANTHER" id="PTHR23407:SF1">
    <property type="entry name" value="5-FORMYLTETRAHYDROFOLATE CYCLO-LIGASE"/>
    <property type="match status" value="1"/>
</dbReference>
<dbReference type="Gene3D" id="3.40.50.10420">
    <property type="entry name" value="NagB/RpiA/CoA transferase-like"/>
    <property type="match status" value="1"/>
</dbReference>
<comment type="caution">
    <text evidence="5">The sequence shown here is derived from an EMBL/GenBank/DDBJ whole genome shotgun (WGS) entry which is preliminary data.</text>
</comment>
<evidence type="ECO:0000313" key="6">
    <source>
        <dbReference type="Proteomes" id="UP001597273"/>
    </source>
</evidence>
<comment type="cofactor">
    <cofactor evidence="4">
        <name>Mg(2+)</name>
        <dbReference type="ChEBI" id="CHEBI:18420"/>
    </cofactor>
</comment>
<keyword evidence="3 4" id="KW-0067">ATP-binding</keyword>
<dbReference type="PANTHER" id="PTHR23407">
    <property type="entry name" value="ATPASE INHIBITOR/5-FORMYLTETRAHYDROFOLATE CYCLO-LIGASE"/>
    <property type="match status" value="1"/>
</dbReference>
<protein>
    <recommendedName>
        <fullName evidence="4">5-formyltetrahydrofolate cyclo-ligase</fullName>
        <ecNumber evidence="4">6.3.3.2</ecNumber>
    </recommendedName>
</protein>
<evidence type="ECO:0000256" key="3">
    <source>
        <dbReference type="ARBA" id="ARBA00022840"/>
    </source>
</evidence>
<organism evidence="5 6">
    <name type="scientific">Planococcus chinensis</name>
    <dbReference type="NCBI Taxonomy" id="272917"/>
    <lineage>
        <taxon>Bacteria</taxon>
        <taxon>Bacillati</taxon>
        <taxon>Bacillota</taxon>
        <taxon>Bacilli</taxon>
        <taxon>Bacillales</taxon>
        <taxon>Caryophanaceae</taxon>
        <taxon>Planococcus</taxon>
    </lineage>
</organism>
<keyword evidence="5" id="KW-0436">Ligase</keyword>
<proteinExistence type="inferred from homology"/>
<dbReference type="Proteomes" id="UP001597273">
    <property type="component" value="Unassembled WGS sequence"/>
</dbReference>
<keyword evidence="4" id="KW-0460">Magnesium</keyword>
<evidence type="ECO:0000256" key="1">
    <source>
        <dbReference type="ARBA" id="ARBA00010638"/>
    </source>
</evidence>
<evidence type="ECO:0000256" key="2">
    <source>
        <dbReference type="ARBA" id="ARBA00022741"/>
    </source>
</evidence>
<dbReference type="InterPro" id="IPR002698">
    <property type="entry name" value="FTHF_cligase"/>
</dbReference>
<gene>
    <name evidence="5" type="ORF">ACFSDB_14300</name>
</gene>
<evidence type="ECO:0000256" key="4">
    <source>
        <dbReference type="RuleBase" id="RU361279"/>
    </source>
</evidence>
<dbReference type="RefSeq" id="WP_204890468.1">
    <property type="nucleotide sequence ID" value="NZ_JBHUFW010000011.1"/>
</dbReference>
<comment type="catalytic activity">
    <reaction evidence="4">
        <text>(6S)-5-formyl-5,6,7,8-tetrahydrofolate + ATP = (6R)-5,10-methenyltetrahydrofolate + ADP + phosphate</text>
        <dbReference type="Rhea" id="RHEA:10488"/>
        <dbReference type="ChEBI" id="CHEBI:30616"/>
        <dbReference type="ChEBI" id="CHEBI:43474"/>
        <dbReference type="ChEBI" id="CHEBI:57455"/>
        <dbReference type="ChEBI" id="CHEBI:57457"/>
        <dbReference type="ChEBI" id="CHEBI:456216"/>
        <dbReference type="EC" id="6.3.3.2"/>
    </reaction>
</comment>
<comment type="similarity">
    <text evidence="1 4">Belongs to the 5-formyltetrahydrofolate cyclo-ligase family.</text>
</comment>
<dbReference type="PIRSF" id="PIRSF006806">
    <property type="entry name" value="FTHF_cligase"/>
    <property type="match status" value="1"/>
</dbReference>
<keyword evidence="6" id="KW-1185">Reference proteome</keyword>
<dbReference type="Pfam" id="PF01812">
    <property type="entry name" value="5-FTHF_cyc-lig"/>
    <property type="match status" value="1"/>
</dbReference>
<reference evidence="6" key="1">
    <citation type="journal article" date="2019" name="Int. J. Syst. Evol. Microbiol.">
        <title>The Global Catalogue of Microorganisms (GCM) 10K type strain sequencing project: providing services to taxonomists for standard genome sequencing and annotation.</title>
        <authorList>
            <consortium name="The Broad Institute Genomics Platform"/>
            <consortium name="The Broad Institute Genome Sequencing Center for Infectious Disease"/>
            <person name="Wu L."/>
            <person name="Ma J."/>
        </authorList>
    </citation>
    <scope>NUCLEOTIDE SEQUENCE [LARGE SCALE GENOMIC DNA]</scope>
    <source>
        <strain evidence="6">CGMCC 1.15475</strain>
    </source>
</reference>
<accession>A0ABW4QL28</accession>
<keyword evidence="2 4" id="KW-0547">Nucleotide-binding</keyword>
<sequence length="191" mass="21302">MEKVAHRKKVLEELAKMSPEEHHEKSRRIISNLMNDPAFIAADIIGLTISSFPEVDTKELIRSIWASGKKAAVPKCLPKSRGMDFYIIEDWNQLEVVYMHLQEPKTDEAQFVPPHGIGLMVVPGVVFSKDGYRIGFGGGYYDRYLAGYTGETRSLAFDVQLAEAIAEEPHDVPVGGIYTESGFIDTKGADR</sequence>
<dbReference type="NCBIfam" id="TIGR02727">
    <property type="entry name" value="MTHFS_bact"/>
    <property type="match status" value="1"/>
</dbReference>
<evidence type="ECO:0000313" key="5">
    <source>
        <dbReference type="EMBL" id="MFD1864078.1"/>
    </source>
</evidence>
<name>A0ABW4QL28_9BACL</name>
<dbReference type="SUPFAM" id="SSF100950">
    <property type="entry name" value="NagB/RpiA/CoA transferase-like"/>
    <property type="match status" value="1"/>
</dbReference>
<dbReference type="EMBL" id="JBHUFW010000011">
    <property type="protein sequence ID" value="MFD1864078.1"/>
    <property type="molecule type" value="Genomic_DNA"/>
</dbReference>
<dbReference type="InterPro" id="IPR037171">
    <property type="entry name" value="NagB/RpiA_transferase-like"/>
</dbReference>
<dbReference type="EC" id="6.3.3.2" evidence="4"/>
<dbReference type="InterPro" id="IPR024185">
    <property type="entry name" value="FTHF_cligase-like_sf"/>
</dbReference>
<keyword evidence="4" id="KW-0479">Metal-binding</keyword>
<dbReference type="GO" id="GO:0030272">
    <property type="term" value="F:5-formyltetrahydrofolate cyclo-ligase activity"/>
    <property type="evidence" value="ECO:0007669"/>
    <property type="project" value="UniProtKB-EC"/>
</dbReference>